<dbReference type="Gene3D" id="2.60.40.10">
    <property type="entry name" value="Immunoglobulins"/>
    <property type="match status" value="3"/>
</dbReference>
<feature type="domain" description="Big-1" evidence="3">
    <location>
        <begin position="1"/>
        <end position="69"/>
    </location>
</feature>
<protein>
    <submittedName>
        <fullName evidence="4">Ig domain-containing protein</fullName>
    </submittedName>
</protein>
<evidence type="ECO:0000313" key="4">
    <source>
        <dbReference type="EMBL" id="MES1929752.1"/>
    </source>
</evidence>
<comment type="caution">
    <text evidence="4">The sequence shown here is derived from an EMBL/GenBank/DDBJ whole genome shotgun (WGS) entry which is preliminary data.</text>
</comment>
<dbReference type="InterPro" id="IPR003344">
    <property type="entry name" value="Big_1_dom"/>
</dbReference>
<dbReference type="Proteomes" id="UP001460888">
    <property type="component" value="Unassembled WGS sequence"/>
</dbReference>
<name>A0ABV2B1H5_9GAMM</name>
<dbReference type="InterPro" id="IPR008964">
    <property type="entry name" value="Invasin/intimin_cell_adhesion"/>
</dbReference>
<evidence type="ECO:0000256" key="1">
    <source>
        <dbReference type="ARBA" id="ARBA00010116"/>
    </source>
</evidence>
<proteinExistence type="inferred from homology"/>
<comment type="similarity">
    <text evidence="1">Belongs to the intimin/invasin family.</text>
</comment>
<dbReference type="InterPro" id="IPR013783">
    <property type="entry name" value="Ig-like_fold"/>
</dbReference>
<dbReference type="EMBL" id="APND01000003">
    <property type="protein sequence ID" value="MES1929752.1"/>
    <property type="molecule type" value="Genomic_DNA"/>
</dbReference>
<gene>
    <name evidence="4" type="ORF">SADO_10859</name>
</gene>
<keyword evidence="5" id="KW-1185">Reference proteome</keyword>
<sequence>MPNQQVNFSLNTQVGGIELSNNQATTDSNGRASTTVSSGTVATSVRVTAQTVNVAGQTLSAQSNALSITTGIPDNDSFTIGAETLNIEGGDRNNVTTEVTALLADRFNNPVPDGTAVSFQTEGGSIGGSCLTTDGQCSVTLRTQNPRPADGRVTVLATAIGEESFTDTNGNGRFDSSDVFPAQNDLPEAYRDDNENGARDGNEPFVDFGAGGNGDDNYSPASGSFTGALCNSGCDNASENTSLNVRDSVVVVFSGSTLNITTQPSSIDLDGGLQTVTVSVLDERGQVAPAGTTVSVEATQGSIVGDASFEQASDSSDPAQNDEAGRFVFRLEPDSEPGSGVFLITVTTPSGVISRGSAPISQDSAP</sequence>
<dbReference type="PROSITE" id="PS51127">
    <property type="entry name" value="BIG1"/>
    <property type="match status" value="1"/>
</dbReference>
<evidence type="ECO:0000256" key="2">
    <source>
        <dbReference type="SAM" id="MobiDB-lite"/>
    </source>
</evidence>
<evidence type="ECO:0000313" key="5">
    <source>
        <dbReference type="Proteomes" id="UP001460888"/>
    </source>
</evidence>
<feature type="compositionally biased region" description="Basic and acidic residues" evidence="2">
    <location>
        <begin position="192"/>
        <end position="202"/>
    </location>
</feature>
<accession>A0ABV2B1H5</accession>
<evidence type="ECO:0000259" key="3">
    <source>
        <dbReference type="PROSITE" id="PS51127"/>
    </source>
</evidence>
<dbReference type="SUPFAM" id="SSF49373">
    <property type="entry name" value="Invasin/intimin cell-adhesion fragments"/>
    <property type="match status" value="1"/>
</dbReference>
<feature type="region of interest" description="Disordered" evidence="2">
    <location>
        <begin position="192"/>
        <end position="214"/>
    </location>
</feature>
<reference evidence="4 5" key="1">
    <citation type="submission" date="2013-03" db="EMBL/GenBank/DDBJ databases">
        <title>Salinisphaera dokdonensis CL-ES53 Genome Sequencing.</title>
        <authorList>
            <person name="Li C."/>
            <person name="Lai Q."/>
            <person name="Shao Z."/>
        </authorList>
    </citation>
    <scope>NUCLEOTIDE SEQUENCE [LARGE SCALE GENOMIC DNA]</scope>
    <source>
        <strain evidence="4 5">CL-ES53</strain>
    </source>
</reference>
<organism evidence="4 5">
    <name type="scientific">Salinisphaera dokdonensis CL-ES53</name>
    <dbReference type="NCBI Taxonomy" id="1304272"/>
    <lineage>
        <taxon>Bacteria</taxon>
        <taxon>Pseudomonadati</taxon>
        <taxon>Pseudomonadota</taxon>
        <taxon>Gammaproteobacteria</taxon>
        <taxon>Salinisphaerales</taxon>
        <taxon>Salinisphaeraceae</taxon>
        <taxon>Salinisphaera</taxon>
    </lineage>
</organism>